<dbReference type="AlphaFoldDB" id="A0A7X5VHN7"/>
<dbReference type="RefSeq" id="WP_167215911.1">
    <property type="nucleotide sequence ID" value="NZ_JAASRO010000001.1"/>
</dbReference>
<dbReference type="InterPro" id="IPR000914">
    <property type="entry name" value="SBP_5_dom"/>
</dbReference>
<dbReference type="GO" id="GO:1904680">
    <property type="term" value="F:peptide transmembrane transporter activity"/>
    <property type="evidence" value="ECO:0007669"/>
    <property type="project" value="TreeGrafter"/>
</dbReference>
<evidence type="ECO:0000313" key="4">
    <source>
        <dbReference type="Proteomes" id="UP000555407"/>
    </source>
</evidence>
<comment type="subcellular location">
    <subcellularLocation>
        <location evidence="1">Cell membrane</location>
        <topology evidence="1">Lipid-anchor</topology>
    </subcellularLocation>
</comment>
<dbReference type="Pfam" id="PF00496">
    <property type="entry name" value="SBP_bac_5"/>
    <property type="match status" value="1"/>
</dbReference>
<protein>
    <submittedName>
        <fullName evidence="3">Peptide/nickel transport system substrate-binding protein</fullName>
    </submittedName>
</protein>
<accession>A0A7X5VHN7</accession>
<organism evidence="3 4">
    <name type="scientific">Kribbella shirazensis</name>
    <dbReference type="NCBI Taxonomy" id="1105143"/>
    <lineage>
        <taxon>Bacteria</taxon>
        <taxon>Bacillati</taxon>
        <taxon>Actinomycetota</taxon>
        <taxon>Actinomycetes</taxon>
        <taxon>Propionibacteriales</taxon>
        <taxon>Kribbellaceae</taxon>
        <taxon>Kribbella</taxon>
    </lineage>
</organism>
<gene>
    <name evidence="3" type="ORF">BJY22_007136</name>
</gene>
<dbReference type="Gene3D" id="3.10.105.10">
    <property type="entry name" value="Dipeptide-binding Protein, Domain 3"/>
    <property type="match status" value="1"/>
</dbReference>
<proteinExistence type="predicted"/>
<dbReference type="CDD" id="cd08500">
    <property type="entry name" value="PBP2_NikA_DppA_OppA_like_4"/>
    <property type="match status" value="1"/>
</dbReference>
<feature type="domain" description="Solute-binding protein family 5" evidence="2">
    <location>
        <begin position="127"/>
        <end position="549"/>
    </location>
</feature>
<evidence type="ECO:0000256" key="1">
    <source>
        <dbReference type="ARBA" id="ARBA00004193"/>
    </source>
</evidence>
<keyword evidence="4" id="KW-1185">Reference proteome</keyword>
<sequence length="673" mass="74044">MLLRNVGYIGGGLLLFGGCTPDRKPNGTSKQAASSGIEGGQVVLDPAKFPTAFKESPEFAAQVAAGKLPKVAERIGQDPLVIKPVHEIGKYGGELRRVFSGASDSPNASRFCAGPDNLLYWDYRYEKVQPNIARGFEMSADNKELTLHLRRGMKWSDGHPFTADDIMFWRNDISLNSSLSKGASSLRLRGRDVQVEKVDDFTVVYRSPSPYALLPELLAGSTDLGGPSHSGHRGGGGYAPKHYLSTFHPKYTSEAAANALAREAGMQAWPLFLLNRNSWFLNPDLPMLTPWVVTRPLNNPPWEFAANPYSVWVDSDGNQLPYIPKITMALAKNADVISLRAASGQLDFQDRALPVAELPVLIRNQERGKYTVRRAPGDSMDCAIRINLAYDKDREIGDLLRTVEFRRALALGIDRDQINQTFFLGSSTPSATLPAKSSPYHPGDDWQLRWATHDVAQANQLLDDVGLTKKDAEGYRLRPSGKGRLRLDFQSAVSVLNYPSIGEMIRKHWAQIGIDVTNRSAEGVLLVERTLTNELMMTVHTVTTDDPFTLPDTMMAISTDTYGGLIGIPYAKWFASDGKSGSEPPDSVRALKDAIALYRRGLEVDKAARAELGQQLFKLHTEQVWSIGIAGFGLTINGLYCAKNNLGNVPSKIVNNSALKSPSNVLPMTFYYK</sequence>
<evidence type="ECO:0000313" key="3">
    <source>
        <dbReference type="EMBL" id="NIK61419.1"/>
    </source>
</evidence>
<dbReference type="GO" id="GO:0015833">
    <property type="term" value="P:peptide transport"/>
    <property type="evidence" value="ECO:0007669"/>
    <property type="project" value="TreeGrafter"/>
</dbReference>
<evidence type="ECO:0000259" key="2">
    <source>
        <dbReference type="Pfam" id="PF00496"/>
    </source>
</evidence>
<reference evidence="3 4" key="1">
    <citation type="submission" date="2020-03" db="EMBL/GenBank/DDBJ databases">
        <title>Sequencing the genomes of 1000 actinobacteria strains.</title>
        <authorList>
            <person name="Klenk H.-P."/>
        </authorList>
    </citation>
    <scope>NUCLEOTIDE SEQUENCE [LARGE SCALE GENOMIC DNA]</scope>
    <source>
        <strain evidence="3 4">DSM 45490</strain>
    </source>
</reference>
<dbReference type="InterPro" id="IPR039424">
    <property type="entry name" value="SBP_5"/>
</dbReference>
<dbReference type="Gene3D" id="3.40.190.10">
    <property type="entry name" value="Periplasmic binding protein-like II"/>
    <property type="match status" value="1"/>
</dbReference>
<dbReference type="PROSITE" id="PS51257">
    <property type="entry name" value="PROKAR_LIPOPROTEIN"/>
    <property type="match status" value="1"/>
</dbReference>
<name>A0A7X5VHN7_9ACTN</name>
<dbReference type="PANTHER" id="PTHR30290:SF62">
    <property type="entry name" value="OLIGOPEPTIDE ABC TRANSPORTER, PERIPLASMIC OLIGOPEPTIDE-BINDING PROTEIN"/>
    <property type="match status" value="1"/>
</dbReference>
<dbReference type="PROSITE" id="PS01040">
    <property type="entry name" value="SBP_BACTERIAL_5"/>
    <property type="match status" value="1"/>
</dbReference>
<dbReference type="InterPro" id="IPR023765">
    <property type="entry name" value="SBP_5_CS"/>
</dbReference>
<dbReference type="SUPFAM" id="SSF53850">
    <property type="entry name" value="Periplasmic binding protein-like II"/>
    <property type="match status" value="1"/>
</dbReference>
<dbReference type="EMBL" id="JAASRO010000001">
    <property type="protein sequence ID" value="NIK61419.1"/>
    <property type="molecule type" value="Genomic_DNA"/>
</dbReference>
<comment type="caution">
    <text evidence="3">The sequence shown here is derived from an EMBL/GenBank/DDBJ whole genome shotgun (WGS) entry which is preliminary data.</text>
</comment>
<dbReference type="Proteomes" id="UP000555407">
    <property type="component" value="Unassembled WGS sequence"/>
</dbReference>
<dbReference type="GO" id="GO:0005886">
    <property type="term" value="C:plasma membrane"/>
    <property type="evidence" value="ECO:0007669"/>
    <property type="project" value="UniProtKB-SubCell"/>
</dbReference>
<dbReference type="PANTHER" id="PTHR30290">
    <property type="entry name" value="PERIPLASMIC BINDING COMPONENT OF ABC TRANSPORTER"/>
    <property type="match status" value="1"/>
</dbReference>